<dbReference type="InterPro" id="IPR000008">
    <property type="entry name" value="C2_dom"/>
</dbReference>
<keyword evidence="1" id="KW-0175">Coiled coil</keyword>
<feature type="coiled-coil region" evidence="1">
    <location>
        <begin position="412"/>
        <end position="439"/>
    </location>
</feature>
<name>A0A7J6Y5E2_TRYCR</name>
<evidence type="ECO:0000256" key="1">
    <source>
        <dbReference type="SAM" id="Coils"/>
    </source>
</evidence>
<dbReference type="PANTHER" id="PTHR19956:SF5">
    <property type="entry name" value="LAMIN TAIL DOMAIN-CONTAINING PROTEIN 2"/>
    <property type="match status" value="1"/>
</dbReference>
<evidence type="ECO:0000259" key="3">
    <source>
        <dbReference type="PROSITE" id="PS50004"/>
    </source>
</evidence>
<evidence type="ECO:0000256" key="2">
    <source>
        <dbReference type="SAM" id="Phobius"/>
    </source>
</evidence>
<dbReference type="Proteomes" id="UP000583944">
    <property type="component" value="Unassembled WGS sequence"/>
</dbReference>
<keyword evidence="2" id="KW-0812">Transmembrane</keyword>
<reference evidence="4 5" key="1">
    <citation type="journal article" date="2019" name="Genome Biol. Evol.">
        <title>Nanopore Sequencing Significantly Improves Genome Assembly of the Protozoan Parasite Trypanosoma cruzi.</title>
        <authorList>
            <person name="Diaz-Viraque F."/>
            <person name="Pita S."/>
            <person name="Greif G."/>
            <person name="de Souza R.C.M."/>
            <person name="Iraola G."/>
            <person name="Robello C."/>
        </authorList>
    </citation>
    <scope>NUCLEOTIDE SEQUENCE [LARGE SCALE GENOMIC DNA]</scope>
    <source>
        <strain evidence="4 5">Berenice</strain>
    </source>
</reference>
<feature type="coiled-coil region" evidence="1">
    <location>
        <begin position="219"/>
        <end position="246"/>
    </location>
</feature>
<evidence type="ECO:0000313" key="4">
    <source>
        <dbReference type="EMBL" id="KAF5221460.1"/>
    </source>
</evidence>
<dbReference type="EMBL" id="JABDHM010000037">
    <property type="protein sequence ID" value="KAF5221460.1"/>
    <property type="molecule type" value="Genomic_DNA"/>
</dbReference>
<dbReference type="VEuPathDB" id="TriTrypDB:ECC02_005522"/>
<dbReference type="AlphaFoldDB" id="A0A7J6Y5E2"/>
<dbReference type="PROSITE" id="PS50004">
    <property type="entry name" value="C2"/>
    <property type="match status" value="1"/>
</dbReference>
<keyword evidence="2" id="KW-0472">Membrane</keyword>
<dbReference type="PANTHER" id="PTHR19956">
    <property type="entry name" value="LAMIN TAIL DOMAIN-CONTAINING PROTEIN 2"/>
    <property type="match status" value="1"/>
</dbReference>
<keyword evidence="2" id="KW-1133">Transmembrane helix</keyword>
<feature type="domain" description="C2" evidence="3">
    <location>
        <begin position="865"/>
        <end position="1001"/>
    </location>
</feature>
<evidence type="ECO:0000313" key="5">
    <source>
        <dbReference type="Proteomes" id="UP000583944"/>
    </source>
</evidence>
<dbReference type="GO" id="GO:0005638">
    <property type="term" value="C:lamin filament"/>
    <property type="evidence" value="ECO:0007669"/>
    <property type="project" value="TreeGrafter"/>
</dbReference>
<accession>A0A7J6Y5E2</accession>
<dbReference type="InterPro" id="IPR052877">
    <property type="entry name" value="Lamin_tail_domain"/>
</dbReference>
<sequence>MFVCLCFITVNMRRRRWRRGQLFPYAHMCFIFILFLACCYFWILNACYRLLPAAAAPVCVSAGMARGQAGRNCGRGVRESRQQWRAQGIRPKEAATRASALFMLRTSDAHLADAREDRLQRALQENRQLKHELQELREKLKVVQVKFYKLTKDLKRVSPEMLQQLDDITATTLPTVRPASSGDIRAHSLRLPGAKKFTRRGFATSLPHVDAIKTGPTHAEMESKELQRCREALQQAQLEIASLRAGAPQTTAVAENTTGTVTPVLPSALPPAVRLVLDQLRQDIARVTAERDQVSAECDALREQLARTRAEFESAHLLQRQQRSFEKHSFDVLNERAATAESARHHSESEYRKIIDALTREKDALALKLRLSEQENSERFKELSSVDPTVLIQLQNEAHDKSKQITVLTSRMQWAQQQAETLKSECSRLVEELKRFQSIHSETKKQLFEAEHDKSLLQVRCARLEELEVTLRRKSEELIHMEQELLRTTGTLQSCNQETEEAVRRELSSRIADLQEMRDNAELRRREKESQLLDAQHQLAELRRQLELARGDAAMYREQLQKAEMERSELTTRAALAGRAVEDLGDEHVQRALTVAAMRRTSSRRLGEAGEAEEVLDMWDALKWDENWEADQLREALASAALDMELANTRCSQMSTQIEQSRSLLQQISQERDALLDENIEMRRRLSHVQTVFAKQQLEAYSASKARGIDSAHARSGLISFHIQDVECDEVLLRSLGIGEAAGAAVSFFFTLDGLQSYDTMLSPTFYSLYEPLDIRFHYDHLDRDEVTVDAIRNTTFVFQLHQVKGTTNTIVAMAEVPGVALLSCRELTVSERIQMLNGDGEPAGAITVEMCASHLMLPVLLDRPLGSTLFTADALRAALLSLRSVVALRVQVFRANGLLGTPVPQPYVFYTTSAPVGLSCVRDTVVRPSSKPFTTDPVFDADPVDHRLVVDRELVEFIAGGAVVFILFDEQAKDVQANLGVAEVPLRALLESPQAVVRTTEALHPQGTISVGLSWVCRA</sequence>
<comment type="caution">
    <text evidence="4">The sequence shown here is derived from an EMBL/GenBank/DDBJ whole genome shotgun (WGS) entry which is preliminary data.</text>
</comment>
<feature type="coiled-coil region" evidence="1">
    <location>
        <begin position="464"/>
        <end position="573"/>
    </location>
</feature>
<proteinExistence type="predicted"/>
<dbReference type="GO" id="GO:0030527">
    <property type="term" value="F:structural constituent of chromatin"/>
    <property type="evidence" value="ECO:0007669"/>
    <property type="project" value="TreeGrafter"/>
</dbReference>
<gene>
    <name evidence="4" type="ORF">ECC02_005522</name>
</gene>
<feature type="transmembrane region" description="Helical" evidence="2">
    <location>
        <begin position="22"/>
        <end position="43"/>
    </location>
</feature>
<organism evidence="4 5">
    <name type="scientific">Trypanosoma cruzi</name>
    <dbReference type="NCBI Taxonomy" id="5693"/>
    <lineage>
        <taxon>Eukaryota</taxon>
        <taxon>Discoba</taxon>
        <taxon>Euglenozoa</taxon>
        <taxon>Kinetoplastea</taxon>
        <taxon>Metakinetoplastina</taxon>
        <taxon>Trypanosomatida</taxon>
        <taxon>Trypanosomatidae</taxon>
        <taxon>Trypanosoma</taxon>
        <taxon>Schizotrypanum</taxon>
    </lineage>
</organism>
<dbReference type="VEuPathDB" id="TriTrypDB:BCY84_14987"/>
<dbReference type="Gene3D" id="2.60.40.150">
    <property type="entry name" value="C2 domain"/>
    <property type="match status" value="1"/>
</dbReference>
<feature type="coiled-coil region" evidence="1">
    <location>
        <begin position="277"/>
        <end position="311"/>
    </location>
</feature>
<protein>
    <recommendedName>
        <fullName evidence="3">C2 domain-containing protein</fullName>
    </recommendedName>
</protein>
<feature type="coiled-coil region" evidence="1">
    <location>
        <begin position="630"/>
        <end position="685"/>
    </location>
</feature>
<dbReference type="InterPro" id="IPR035892">
    <property type="entry name" value="C2_domain_sf"/>
</dbReference>
<feature type="coiled-coil region" evidence="1">
    <location>
        <begin position="112"/>
        <end position="146"/>
    </location>
</feature>